<name>A0A0D1XZA4_9PEZI</name>
<dbReference type="AlphaFoldDB" id="A0A0D1XZA4"/>
<sequence length="751" mass="84907">MEERARVAQFLALPDTEWRQDLWWRTRDRGRLISNPHRDWAARRKSVDSEDRSLPPYQYTPLPGPRAIRLLRPLYVDHALCIVFAAVTTRSVDDADTYIALSYTWGPAESSPDQASGSDQFSVPYSLRIVNQSDLDDIVFDFVRTPDVPNPGLCCEHLLSEISLTQNLSDFLVRYADYAPSFRRQDGTCDIWIDAVCINQADDAERSRQVRLMGDIYHNARGVLVWLGNNDEGIDAFRWMNDHFLTALENNKSNDESWDAYAKRLQKHSPTDEKHLQDLLDLKPMGGDWLQLWDRFLRFIQRKRWFRRCWILQEYALAKGVVYLCGESRVGDHLHLLMYLGEWITNLEEIQDCSYNLSPTVHLFSVANEYIRPFASRPGCFANFSADPEPERSATEVAMQYLSSLLQWTRERECAFDADRVFSVLGVVCRLLGPSKVLHPGVEDLLDRQSPEQVFTWAASAYANTVSYTDMLANVEPRGDRKLVDLPSWVPDFSVGIAVFPVSLTGCDATLTGTTAFERPRVRGSTLTLGARYVDVVVEAYPACLSIALLSMWGDALNSMIIDALKECDTFMDGMSLKDVGASIESGLQLMWPTFNTKGRLTKQGLSKAMAMLDEIGQDQAALNALVLFFCKWTVLLNNAYNKTLSHEEMYRIIMLLDYRAAGGANVDRDRCVFARSLFRTSKPYAGLGPASMQPGDTLWLLEGGKAAYVLRENKGQGTFTLIGECYGLGIMDGQLMEPERDASFISIDLV</sequence>
<dbReference type="Pfam" id="PF26639">
    <property type="entry name" value="Het-6_barrel"/>
    <property type="match status" value="1"/>
</dbReference>
<evidence type="ECO:0000259" key="1">
    <source>
        <dbReference type="Pfam" id="PF06985"/>
    </source>
</evidence>
<dbReference type="PANTHER" id="PTHR24148">
    <property type="entry name" value="ANKYRIN REPEAT DOMAIN-CONTAINING PROTEIN 39 HOMOLOG-RELATED"/>
    <property type="match status" value="1"/>
</dbReference>
<dbReference type="VEuPathDB" id="FungiDB:PV09_01070"/>
<protein>
    <recommendedName>
        <fullName evidence="1">Heterokaryon incompatibility domain-containing protein</fullName>
    </recommendedName>
</protein>
<dbReference type="PANTHER" id="PTHR24148:SF64">
    <property type="entry name" value="HETEROKARYON INCOMPATIBILITY DOMAIN-CONTAINING PROTEIN"/>
    <property type="match status" value="1"/>
</dbReference>
<keyword evidence="3" id="KW-1185">Reference proteome</keyword>
<dbReference type="RefSeq" id="XP_016218005.1">
    <property type="nucleotide sequence ID" value="XM_016353910.1"/>
</dbReference>
<dbReference type="OrthoDB" id="4476201at2759"/>
<dbReference type="STRING" id="253628.A0A0D1XZA4"/>
<proteinExistence type="predicted"/>
<evidence type="ECO:0000313" key="2">
    <source>
        <dbReference type="EMBL" id="KIW08136.1"/>
    </source>
</evidence>
<gene>
    <name evidence="2" type="ORF">PV09_01070</name>
</gene>
<dbReference type="GeneID" id="27309043"/>
<dbReference type="InParanoid" id="A0A0D1XZA4"/>
<dbReference type="InterPro" id="IPR010730">
    <property type="entry name" value="HET"/>
</dbReference>
<organism evidence="2 3">
    <name type="scientific">Verruconis gallopava</name>
    <dbReference type="NCBI Taxonomy" id="253628"/>
    <lineage>
        <taxon>Eukaryota</taxon>
        <taxon>Fungi</taxon>
        <taxon>Dikarya</taxon>
        <taxon>Ascomycota</taxon>
        <taxon>Pezizomycotina</taxon>
        <taxon>Dothideomycetes</taxon>
        <taxon>Pleosporomycetidae</taxon>
        <taxon>Venturiales</taxon>
        <taxon>Sympoventuriaceae</taxon>
        <taxon>Verruconis</taxon>
    </lineage>
</organism>
<dbReference type="EMBL" id="KN847531">
    <property type="protein sequence ID" value="KIW08136.1"/>
    <property type="molecule type" value="Genomic_DNA"/>
</dbReference>
<evidence type="ECO:0000313" key="3">
    <source>
        <dbReference type="Proteomes" id="UP000053259"/>
    </source>
</evidence>
<dbReference type="Pfam" id="PF06985">
    <property type="entry name" value="HET"/>
    <property type="match status" value="1"/>
</dbReference>
<feature type="domain" description="Heterokaryon incompatibility" evidence="1">
    <location>
        <begin position="98"/>
        <end position="314"/>
    </location>
</feature>
<dbReference type="Proteomes" id="UP000053259">
    <property type="component" value="Unassembled WGS sequence"/>
</dbReference>
<dbReference type="HOGENOM" id="CLU_004184_7_0_1"/>
<reference evidence="2 3" key="1">
    <citation type="submission" date="2015-01" db="EMBL/GenBank/DDBJ databases">
        <title>The Genome Sequence of Ochroconis gallopava CBS43764.</title>
        <authorList>
            <consortium name="The Broad Institute Genomics Platform"/>
            <person name="Cuomo C."/>
            <person name="de Hoog S."/>
            <person name="Gorbushina A."/>
            <person name="Stielow B."/>
            <person name="Teixiera M."/>
            <person name="Abouelleil A."/>
            <person name="Chapman S.B."/>
            <person name="Priest M."/>
            <person name="Young S.K."/>
            <person name="Wortman J."/>
            <person name="Nusbaum C."/>
            <person name="Birren B."/>
        </authorList>
    </citation>
    <scope>NUCLEOTIDE SEQUENCE [LARGE SCALE GENOMIC DNA]</scope>
    <source>
        <strain evidence="2 3">CBS 43764</strain>
    </source>
</reference>
<dbReference type="InterPro" id="IPR052895">
    <property type="entry name" value="HetReg/Transcr_Mod"/>
</dbReference>
<accession>A0A0D1XZA4</accession>